<evidence type="ECO:0000313" key="1">
    <source>
        <dbReference type="EMBL" id="MDT0392119.1"/>
    </source>
</evidence>
<sequence length="64" mass="7082">MHSTLRKAPARKVDTRVRAPETFTLIKPARAEDFAATLGALLEANAPDTRAWNRAARPMPQRLG</sequence>
<comment type="caution">
    <text evidence="1">The sequence shown here is derived from an EMBL/GenBank/DDBJ whole genome shotgun (WGS) entry which is preliminary data.</text>
</comment>
<evidence type="ECO:0008006" key="3">
    <source>
        <dbReference type="Google" id="ProtNLM"/>
    </source>
</evidence>
<keyword evidence="2" id="KW-1185">Reference proteome</keyword>
<organism evidence="1 2">
    <name type="scientific">Streptomyces dubilierae</name>
    <dbReference type="NCBI Taxonomy" id="3075533"/>
    <lineage>
        <taxon>Bacteria</taxon>
        <taxon>Bacillati</taxon>
        <taxon>Actinomycetota</taxon>
        <taxon>Actinomycetes</taxon>
        <taxon>Kitasatosporales</taxon>
        <taxon>Streptomycetaceae</taxon>
        <taxon>Streptomyces</taxon>
    </lineage>
</organism>
<reference evidence="2" key="1">
    <citation type="submission" date="2023-07" db="EMBL/GenBank/DDBJ databases">
        <title>30 novel species of actinomycetes from the DSMZ collection.</title>
        <authorList>
            <person name="Nouioui I."/>
        </authorList>
    </citation>
    <scope>NUCLEOTIDE SEQUENCE [LARGE SCALE GENOMIC DNA]</scope>
    <source>
        <strain evidence="2">DSM 41921</strain>
    </source>
</reference>
<proteinExistence type="predicted"/>
<evidence type="ECO:0000313" key="2">
    <source>
        <dbReference type="Proteomes" id="UP001183586"/>
    </source>
</evidence>
<accession>A0ABU2PKB1</accession>
<protein>
    <recommendedName>
        <fullName evidence="3">DUF1778 domain-containing protein</fullName>
    </recommendedName>
</protein>
<dbReference type="Proteomes" id="UP001183586">
    <property type="component" value="Unassembled WGS sequence"/>
</dbReference>
<dbReference type="EMBL" id="JAVREU010000021">
    <property type="protein sequence ID" value="MDT0392119.1"/>
    <property type="molecule type" value="Genomic_DNA"/>
</dbReference>
<gene>
    <name evidence="1" type="ORF">RM641_32275</name>
</gene>
<name>A0ABU2PKB1_9ACTN</name>
<dbReference type="RefSeq" id="WP_311687985.1">
    <property type="nucleotide sequence ID" value="NZ_JAVREU010000021.1"/>
</dbReference>